<feature type="domain" description="BUB1 N-terminal" evidence="1">
    <location>
        <begin position="12"/>
        <end position="166"/>
    </location>
</feature>
<dbReference type="GO" id="GO:0004672">
    <property type="term" value="F:protein kinase activity"/>
    <property type="evidence" value="ECO:0007669"/>
    <property type="project" value="TreeGrafter"/>
</dbReference>
<sequence length="195" mass="22597">KLICLCFLHRMFEAHIQNYSGNDPLDPWYRYFQWIEGMSEAEGKQTCLLSLLERLVKTFLSDKRYHDDMRFINCCVKFADFIDNPSHFFDYMYNQGVGNKSSILYISWAQQQGNVSQACTVIQRGIQNEAQPIEKLHHQYRYVSVVWPMFDSLCLLSKLNIMTFLSTGSKDILCIARNPGLRGSGVLCKQLTVLS</sequence>
<organism evidence="2 3">
    <name type="scientific">Pseudonaja textilis</name>
    <name type="common">Eastern brown snake</name>
    <dbReference type="NCBI Taxonomy" id="8673"/>
    <lineage>
        <taxon>Eukaryota</taxon>
        <taxon>Metazoa</taxon>
        <taxon>Chordata</taxon>
        <taxon>Craniata</taxon>
        <taxon>Vertebrata</taxon>
        <taxon>Euteleostomi</taxon>
        <taxon>Lepidosauria</taxon>
        <taxon>Squamata</taxon>
        <taxon>Bifurcata</taxon>
        <taxon>Unidentata</taxon>
        <taxon>Episquamata</taxon>
        <taxon>Toxicofera</taxon>
        <taxon>Serpentes</taxon>
        <taxon>Colubroidea</taxon>
        <taxon>Elapidae</taxon>
        <taxon>Hydrophiinae</taxon>
        <taxon>Pseudonaja</taxon>
    </lineage>
</organism>
<reference evidence="2" key="2">
    <citation type="submission" date="2025-09" db="UniProtKB">
        <authorList>
            <consortium name="Ensembl"/>
        </authorList>
    </citation>
    <scope>IDENTIFICATION</scope>
</reference>
<dbReference type="InterPro" id="IPR013212">
    <property type="entry name" value="Mad3/Bub1_I"/>
</dbReference>
<dbReference type="InterPro" id="IPR015661">
    <property type="entry name" value="Bub1/Mad3"/>
</dbReference>
<dbReference type="PANTHER" id="PTHR14030">
    <property type="entry name" value="MITOTIC CHECKPOINT SERINE/THREONINE-PROTEIN KINASE BUB1"/>
    <property type="match status" value="1"/>
</dbReference>
<evidence type="ECO:0000313" key="2">
    <source>
        <dbReference type="Ensembl" id="ENSPTXP00000005490.1"/>
    </source>
</evidence>
<dbReference type="GeneTree" id="ENSGT00940000157865"/>
<name>A0A670YA24_PSETE</name>
<reference evidence="2" key="1">
    <citation type="submission" date="2025-08" db="UniProtKB">
        <authorList>
            <consortium name="Ensembl"/>
        </authorList>
    </citation>
    <scope>IDENTIFICATION</scope>
</reference>
<protein>
    <recommendedName>
        <fullName evidence="1">BUB1 N-terminal domain-containing protein</fullName>
    </recommendedName>
</protein>
<dbReference type="Pfam" id="PF08311">
    <property type="entry name" value="Mad3_BUB1_I"/>
    <property type="match status" value="1"/>
</dbReference>
<proteinExistence type="predicted"/>
<accession>A0A670YA24</accession>
<dbReference type="PROSITE" id="PS51489">
    <property type="entry name" value="BUB1_N"/>
    <property type="match status" value="1"/>
</dbReference>
<dbReference type="GO" id="GO:0007094">
    <property type="term" value="P:mitotic spindle assembly checkpoint signaling"/>
    <property type="evidence" value="ECO:0007669"/>
    <property type="project" value="InterPro"/>
</dbReference>
<dbReference type="Gene3D" id="1.25.40.430">
    <property type="match status" value="1"/>
</dbReference>
<evidence type="ECO:0000313" key="3">
    <source>
        <dbReference type="Proteomes" id="UP000472273"/>
    </source>
</evidence>
<dbReference type="AlphaFoldDB" id="A0A670YA24"/>
<dbReference type="GO" id="GO:0005634">
    <property type="term" value="C:nucleus"/>
    <property type="evidence" value="ECO:0007669"/>
    <property type="project" value="TreeGrafter"/>
</dbReference>
<dbReference type="Ensembl" id="ENSPTXT00000005665.1">
    <property type="protein sequence ID" value="ENSPTXP00000005490.1"/>
    <property type="gene ID" value="ENSPTXG00000003997.1"/>
</dbReference>
<dbReference type="PANTHER" id="PTHR14030:SF26">
    <property type="entry name" value="MITOTIC CHECKPOINT SERINE_THREONINE-PROTEIN KINASE BUB1"/>
    <property type="match status" value="1"/>
</dbReference>
<dbReference type="Proteomes" id="UP000472273">
    <property type="component" value="Unplaced"/>
</dbReference>
<keyword evidence="3" id="KW-1185">Reference proteome</keyword>
<dbReference type="SMART" id="SM00777">
    <property type="entry name" value="Mad3_BUB1_I"/>
    <property type="match status" value="1"/>
</dbReference>
<evidence type="ECO:0000259" key="1">
    <source>
        <dbReference type="PROSITE" id="PS51489"/>
    </source>
</evidence>
<dbReference type="GO" id="GO:0051754">
    <property type="term" value="P:meiotic sister chromatid cohesion, centromeric"/>
    <property type="evidence" value="ECO:0007669"/>
    <property type="project" value="TreeGrafter"/>
</dbReference>
<dbReference type="OMA" id="GCIRILI"/>